<sequence>MSECIKLGKLVHSYRKNSALQLLKFCGLGDTIILLLLMCRIELRWGATRAAHEV</sequence>
<accession>A0A2U3K4B3</accession>
<dbReference type="Proteomes" id="UP000238916">
    <property type="component" value="Unassembled WGS sequence"/>
</dbReference>
<dbReference type="EMBL" id="OMOF01000041">
    <property type="protein sequence ID" value="SPF34502.1"/>
    <property type="molecule type" value="Genomic_DNA"/>
</dbReference>
<proteinExistence type="predicted"/>
<organism evidence="1 2">
    <name type="scientific">Candidatus Desulfosporosinus infrequens</name>
    <dbReference type="NCBI Taxonomy" id="2043169"/>
    <lineage>
        <taxon>Bacteria</taxon>
        <taxon>Bacillati</taxon>
        <taxon>Bacillota</taxon>
        <taxon>Clostridia</taxon>
        <taxon>Eubacteriales</taxon>
        <taxon>Desulfitobacteriaceae</taxon>
        <taxon>Desulfosporosinus</taxon>
    </lineage>
</organism>
<name>A0A2U3K4B3_9FIRM</name>
<evidence type="ECO:0000313" key="1">
    <source>
        <dbReference type="EMBL" id="SPF34502.1"/>
    </source>
</evidence>
<reference evidence="2" key="1">
    <citation type="submission" date="2018-02" db="EMBL/GenBank/DDBJ databases">
        <authorList>
            <person name="Hausmann B."/>
        </authorList>
    </citation>
    <scope>NUCLEOTIDE SEQUENCE [LARGE SCALE GENOMIC DNA]</scope>
    <source>
        <strain evidence="2">Peat soil MAG SbF1</strain>
    </source>
</reference>
<evidence type="ECO:0000313" key="2">
    <source>
        <dbReference type="Proteomes" id="UP000238916"/>
    </source>
</evidence>
<gene>
    <name evidence="1" type="ORF">SBF1_1350002</name>
</gene>
<dbReference type="AlphaFoldDB" id="A0A2U3K4B3"/>
<protein>
    <submittedName>
        <fullName evidence="1">Uncharacterized protein</fullName>
    </submittedName>
</protein>